<proteinExistence type="predicted"/>
<evidence type="ECO:0000313" key="3">
    <source>
        <dbReference type="Proteomes" id="UP001628091"/>
    </source>
</evidence>
<evidence type="ECO:0000256" key="1">
    <source>
        <dbReference type="SAM" id="Phobius"/>
    </source>
</evidence>
<dbReference type="EMBL" id="BAAFZP010000002">
    <property type="protein sequence ID" value="GAB1584141.1"/>
    <property type="molecule type" value="Genomic_DNA"/>
</dbReference>
<evidence type="ECO:0000313" key="2">
    <source>
        <dbReference type="EMBL" id="GAB1584141.1"/>
    </source>
</evidence>
<protein>
    <submittedName>
        <fullName evidence="2">Uncharacterized protein</fullName>
    </submittedName>
</protein>
<name>A0ABQ0H5I4_9HYPH</name>
<accession>A0ABQ0H5I4</accession>
<organism evidence="2 3">
    <name type="scientific">Phyllobacterium phragmitis</name>
    <dbReference type="NCBI Taxonomy" id="2670329"/>
    <lineage>
        <taxon>Bacteria</taxon>
        <taxon>Pseudomonadati</taxon>
        <taxon>Pseudomonadota</taxon>
        <taxon>Alphaproteobacteria</taxon>
        <taxon>Hyphomicrobiales</taxon>
        <taxon>Phyllobacteriaceae</taxon>
        <taxon>Phyllobacterium</taxon>
    </lineage>
</organism>
<keyword evidence="1" id="KW-1133">Transmembrane helix</keyword>
<keyword evidence="3" id="KW-1185">Reference proteome</keyword>
<comment type="caution">
    <text evidence="2">The sequence shown here is derived from an EMBL/GenBank/DDBJ whole genome shotgun (WGS) entry which is preliminary data.</text>
</comment>
<gene>
    <name evidence="2" type="ORF">PPNSA23_40840</name>
</gene>
<feature type="transmembrane region" description="Helical" evidence="1">
    <location>
        <begin position="21"/>
        <end position="39"/>
    </location>
</feature>
<keyword evidence="1" id="KW-0812">Transmembrane</keyword>
<sequence length="64" mass="7090">MGRAGKSQPPAALRFLWKRSVFGVCGYELLIVLLIRLTATKALPGETFNWKRLEGIVAFTVSPI</sequence>
<keyword evidence="1" id="KW-0472">Membrane</keyword>
<reference evidence="2 3" key="1">
    <citation type="submission" date="2024-10" db="EMBL/GenBank/DDBJ databases">
        <title>Isolation, draft genome sequencing and identification of Phyllobacterium sp. NSA23, isolated from leaf soil.</title>
        <authorList>
            <person name="Akita H."/>
        </authorList>
    </citation>
    <scope>NUCLEOTIDE SEQUENCE [LARGE SCALE GENOMIC DNA]</scope>
    <source>
        <strain evidence="2 3">NSA23</strain>
    </source>
</reference>
<dbReference type="Proteomes" id="UP001628091">
    <property type="component" value="Unassembled WGS sequence"/>
</dbReference>